<evidence type="ECO:0000313" key="2">
    <source>
        <dbReference type="EMBL" id="TQV80247.1"/>
    </source>
</evidence>
<evidence type="ECO:0000256" key="1">
    <source>
        <dbReference type="SAM" id="Phobius"/>
    </source>
</evidence>
<feature type="transmembrane region" description="Helical" evidence="1">
    <location>
        <begin position="245"/>
        <end position="266"/>
    </location>
</feature>
<proteinExistence type="predicted"/>
<protein>
    <submittedName>
        <fullName evidence="2">Uncharacterized protein</fullName>
    </submittedName>
</protein>
<dbReference type="AlphaFoldDB" id="A0A545TSQ5"/>
<evidence type="ECO:0000313" key="3">
    <source>
        <dbReference type="Proteomes" id="UP000315439"/>
    </source>
</evidence>
<sequence length="355" mass="39966">MGSKGVIQLSIPRDKNNPRKLHAAISSVNLKFRDISSSTKFDEDYYNWAWSVESDNAGLHFFLITIDGLLLFDGEETPLGLATLNRAILVQGNFLGLASNFLNRNFSWFFSGLIISIFMAALVVSRISFGTLVKKQEKKISAVIEKETNESLEETPQNLKSAIENELNLLLEKEKLSMLSTKQKSNTLFIISTLFMVLSVFSPILSFSIYVSLEPITDSMISALERIKSIGPSVSFDSVSSTRDWRIIAGGVSLGLLFLAAARGLVRQESYMRRMYLIFASKIAELESLLAVVRISNKFCNSRNINKDEELTSLILSKLIAPRNLNCFDYQPDELKEELMESNLYEKLKKLTNIK</sequence>
<keyword evidence="1" id="KW-0812">Transmembrane</keyword>
<dbReference type="RefSeq" id="WP_142935353.1">
    <property type="nucleotide sequence ID" value="NZ_ML660174.1"/>
</dbReference>
<feature type="transmembrane region" description="Helical" evidence="1">
    <location>
        <begin position="188"/>
        <end position="211"/>
    </location>
</feature>
<keyword evidence="3" id="KW-1185">Reference proteome</keyword>
<keyword evidence="1" id="KW-1133">Transmembrane helix</keyword>
<organism evidence="2 3">
    <name type="scientific">Aliikangiella coralliicola</name>
    <dbReference type="NCBI Taxonomy" id="2592383"/>
    <lineage>
        <taxon>Bacteria</taxon>
        <taxon>Pseudomonadati</taxon>
        <taxon>Pseudomonadota</taxon>
        <taxon>Gammaproteobacteria</taxon>
        <taxon>Oceanospirillales</taxon>
        <taxon>Pleioneaceae</taxon>
        <taxon>Aliikangiella</taxon>
    </lineage>
</organism>
<accession>A0A545TSQ5</accession>
<keyword evidence="1" id="KW-0472">Membrane</keyword>
<dbReference type="EMBL" id="VIKS01000018">
    <property type="protein sequence ID" value="TQV80247.1"/>
    <property type="molecule type" value="Genomic_DNA"/>
</dbReference>
<name>A0A545TSQ5_9GAMM</name>
<gene>
    <name evidence="2" type="ORF">FLL46_26375</name>
</gene>
<feature type="transmembrane region" description="Helical" evidence="1">
    <location>
        <begin position="106"/>
        <end position="129"/>
    </location>
</feature>
<dbReference type="Proteomes" id="UP000315439">
    <property type="component" value="Unassembled WGS sequence"/>
</dbReference>
<reference evidence="2 3" key="1">
    <citation type="submission" date="2019-07" db="EMBL/GenBank/DDBJ databases">
        <title>Draft genome for Aliikangiella sp. M105.</title>
        <authorList>
            <person name="Wang G."/>
        </authorList>
    </citation>
    <scope>NUCLEOTIDE SEQUENCE [LARGE SCALE GENOMIC DNA]</scope>
    <source>
        <strain evidence="2 3">M105</strain>
    </source>
</reference>
<comment type="caution">
    <text evidence="2">The sequence shown here is derived from an EMBL/GenBank/DDBJ whole genome shotgun (WGS) entry which is preliminary data.</text>
</comment>